<dbReference type="PROSITE" id="PS51553">
    <property type="entry name" value="GMPS_ATP_PPASE"/>
    <property type="match status" value="1"/>
</dbReference>
<dbReference type="InterPro" id="IPR029062">
    <property type="entry name" value="Class_I_gatase-like"/>
</dbReference>
<dbReference type="GO" id="GO:0003921">
    <property type="term" value="F:GMP synthase activity"/>
    <property type="evidence" value="ECO:0007669"/>
    <property type="project" value="InterPro"/>
</dbReference>
<dbReference type="PRINTS" id="PR00096">
    <property type="entry name" value="GATASE"/>
</dbReference>
<dbReference type="PRINTS" id="PR00097">
    <property type="entry name" value="ANTSNTHASEII"/>
</dbReference>
<dbReference type="Gene3D" id="3.40.50.880">
    <property type="match status" value="1"/>
</dbReference>
<evidence type="ECO:0000256" key="1">
    <source>
        <dbReference type="ARBA" id="ARBA00002332"/>
    </source>
</evidence>
<evidence type="ECO:0000256" key="3">
    <source>
        <dbReference type="ARBA" id="ARBA00022598"/>
    </source>
</evidence>
<dbReference type="InterPro" id="IPR025777">
    <property type="entry name" value="GMPS_ATP_PPase_dom"/>
</dbReference>
<dbReference type="CDD" id="cd01742">
    <property type="entry name" value="GATase1_GMP_Synthase"/>
    <property type="match status" value="1"/>
</dbReference>
<feature type="active site" evidence="9">
    <location>
        <position position="171"/>
    </location>
</feature>
<keyword evidence="7 9" id="KW-0067">ATP-binding</keyword>
<dbReference type="SUPFAM" id="SSF54810">
    <property type="entry name" value="GMP synthetase C-terminal dimerisation domain"/>
    <property type="match status" value="1"/>
</dbReference>
<sequence length="507" mass="55842">MENQLVVVLDFGGQYKELIARRVRECAVASVIKPGNTPLEEIKAMDPIGIILTGGPDSVYCDDAPRCDPALFKLGIPVLGICYGLQLVVYSLGGEVRPCNVSEYGRTKVTVDPSSPIFRGLDKSQIGLMSHTDQVSALPAGFASIASTSNCPHAAIADVERRIYGTQFHPEVENTPNGTQVIRNFLYEVCGAKSDYDIHDYETRMINEIREQVGGEHVILGLSGGVDSSVCAALLAKAIPGQLHCIFVDHGLMRKDEGDEVEAAFSGRDLHFIRVNAEERFLKLLKGVDDPEKKRKIIGSEFVRVFEDEAKKLGKIRFLAQGTIYPDVIESGVNSAVIKSHHNVGGLPKDMQFTDLVEPLRGLFKDEVRALGRQLGLPKALVERQPFPGPGLAVRVIGEITKDKLDLLREADAIFRQEMKRSRVKADQYFAVLTDTRSVGVMGDFRTHGWTVALRAVKTTDFMTCQVVPISHSMLNRTATRIVNEVKGISRVVYDITGKPPATIEWE</sequence>
<keyword evidence="13" id="KW-1185">Reference proteome</keyword>
<dbReference type="InterPro" id="IPR004739">
    <property type="entry name" value="GMP_synth_GATase"/>
</dbReference>
<evidence type="ECO:0000256" key="6">
    <source>
        <dbReference type="ARBA" id="ARBA00022755"/>
    </source>
</evidence>
<dbReference type="InterPro" id="IPR022310">
    <property type="entry name" value="NAD/GMP_synthase"/>
</dbReference>
<dbReference type="InterPro" id="IPR014729">
    <property type="entry name" value="Rossmann-like_a/b/a_fold"/>
</dbReference>
<reference evidence="12 13" key="1">
    <citation type="submission" date="2016-11" db="EMBL/GenBank/DDBJ databases">
        <authorList>
            <person name="Jaros S."/>
            <person name="Januszkiewicz K."/>
            <person name="Wedrychowicz H."/>
        </authorList>
    </citation>
    <scope>NUCLEOTIDE SEQUENCE [LARGE SCALE GENOMIC DNA]</scope>
    <source>
        <strain evidence="12 13">DSM 10068</strain>
    </source>
</reference>
<evidence type="ECO:0000256" key="4">
    <source>
        <dbReference type="ARBA" id="ARBA00022741"/>
    </source>
</evidence>
<dbReference type="InterPro" id="IPR022955">
    <property type="entry name" value="GMP_synthase"/>
</dbReference>
<dbReference type="InterPro" id="IPR001674">
    <property type="entry name" value="GMP_synth_C"/>
</dbReference>
<dbReference type="NCBIfam" id="NF000848">
    <property type="entry name" value="PRK00074.1"/>
    <property type="match status" value="1"/>
</dbReference>
<dbReference type="NCBIfam" id="TIGR00884">
    <property type="entry name" value="guaA_Cterm"/>
    <property type="match status" value="1"/>
</dbReference>
<comment type="pathway">
    <text evidence="2 9">Purine metabolism; GMP biosynthesis; GMP from XMP (L-Gln route): step 1/1.</text>
</comment>
<comment type="function">
    <text evidence="1 9">Catalyzes the synthesis of GMP from XMP.</text>
</comment>
<dbReference type="UniPathway" id="UPA00189">
    <property type="reaction ID" value="UER00296"/>
</dbReference>
<proteinExistence type="inferred from homology"/>
<dbReference type="PANTHER" id="PTHR11922">
    <property type="entry name" value="GMP SYNTHASE-RELATED"/>
    <property type="match status" value="1"/>
</dbReference>
<dbReference type="AlphaFoldDB" id="A0A1M5WBX2"/>
<evidence type="ECO:0000256" key="10">
    <source>
        <dbReference type="PROSITE-ProRule" id="PRU00886"/>
    </source>
</evidence>
<dbReference type="Pfam" id="PF00117">
    <property type="entry name" value="GATase"/>
    <property type="match status" value="1"/>
</dbReference>
<keyword evidence="8 9" id="KW-0315">Glutamine amidotransferase</keyword>
<evidence type="ECO:0000313" key="12">
    <source>
        <dbReference type="EMBL" id="SHH84928.1"/>
    </source>
</evidence>
<dbReference type="PANTHER" id="PTHR11922:SF2">
    <property type="entry name" value="GMP SYNTHASE [GLUTAMINE-HYDROLYZING]"/>
    <property type="match status" value="1"/>
</dbReference>
<evidence type="ECO:0000256" key="7">
    <source>
        <dbReference type="ARBA" id="ARBA00022840"/>
    </source>
</evidence>
<evidence type="ECO:0000259" key="11">
    <source>
        <dbReference type="PROSITE" id="PS51553"/>
    </source>
</evidence>
<dbReference type="Proteomes" id="UP000183995">
    <property type="component" value="Unassembled WGS sequence"/>
</dbReference>
<keyword evidence="6 9" id="KW-0658">Purine biosynthesis</keyword>
<dbReference type="CDD" id="cd01997">
    <property type="entry name" value="GMP_synthase_C"/>
    <property type="match status" value="1"/>
</dbReference>
<evidence type="ECO:0000256" key="5">
    <source>
        <dbReference type="ARBA" id="ARBA00022749"/>
    </source>
</evidence>
<keyword evidence="5 9" id="KW-0332">GMP biosynthesis</keyword>
<dbReference type="GO" id="GO:0005829">
    <property type="term" value="C:cytosol"/>
    <property type="evidence" value="ECO:0007669"/>
    <property type="project" value="TreeGrafter"/>
</dbReference>
<dbReference type="EC" id="6.3.5.2" evidence="9"/>
<feature type="binding site" evidence="10">
    <location>
        <begin position="223"/>
        <end position="229"/>
    </location>
    <ligand>
        <name>ATP</name>
        <dbReference type="ChEBI" id="CHEBI:30616"/>
    </ligand>
</feature>
<evidence type="ECO:0000256" key="9">
    <source>
        <dbReference type="HAMAP-Rule" id="MF_00344"/>
    </source>
</evidence>
<protein>
    <recommendedName>
        <fullName evidence="9">GMP synthase [glutamine-hydrolyzing]</fullName>
        <ecNumber evidence="9">6.3.5.2</ecNumber>
    </recommendedName>
    <alternativeName>
        <fullName evidence="9">GMP synthetase</fullName>
    </alternativeName>
    <alternativeName>
        <fullName evidence="9">Glutamine amidotransferase</fullName>
    </alternativeName>
</protein>
<dbReference type="FunFam" id="3.40.50.880:FF:000001">
    <property type="entry name" value="GMP synthase [glutamine-hydrolyzing]"/>
    <property type="match status" value="1"/>
</dbReference>
<dbReference type="Pfam" id="PF00958">
    <property type="entry name" value="GMP_synt_C"/>
    <property type="match status" value="1"/>
</dbReference>
<name>A0A1M5WBX2_9FIRM</name>
<evidence type="ECO:0000256" key="8">
    <source>
        <dbReference type="ARBA" id="ARBA00022962"/>
    </source>
</evidence>
<dbReference type="PROSITE" id="PS51273">
    <property type="entry name" value="GATASE_TYPE_1"/>
    <property type="match status" value="1"/>
</dbReference>
<dbReference type="Pfam" id="PF02540">
    <property type="entry name" value="NAD_synthase"/>
    <property type="match status" value="1"/>
</dbReference>
<gene>
    <name evidence="9" type="primary">guaA</name>
    <name evidence="12" type="ORF">SAMN02745823_01179</name>
</gene>
<dbReference type="Gene3D" id="3.30.300.10">
    <property type="match status" value="1"/>
</dbReference>
<dbReference type="SUPFAM" id="SSF52317">
    <property type="entry name" value="Class I glutamine amidotransferase-like"/>
    <property type="match status" value="1"/>
</dbReference>
<dbReference type="SUPFAM" id="SSF52402">
    <property type="entry name" value="Adenine nucleotide alpha hydrolases-like"/>
    <property type="match status" value="1"/>
</dbReference>
<feature type="domain" description="GMPS ATP-PPase" evidence="11">
    <location>
        <begin position="196"/>
        <end position="384"/>
    </location>
</feature>
<dbReference type="STRING" id="1123282.SAMN02745823_01179"/>
<dbReference type="NCBIfam" id="TIGR00888">
    <property type="entry name" value="guaA_Nterm"/>
    <property type="match status" value="1"/>
</dbReference>
<dbReference type="FunFam" id="3.40.50.620:FF:000001">
    <property type="entry name" value="GMP synthase [glutamine-hydrolyzing]"/>
    <property type="match status" value="1"/>
</dbReference>
<evidence type="ECO:0000256" key="2">
    <source>
        <dbReference type="ARBA" id="ARBA00005153"/>
    </source>
</evidence>
<dbReference type="GO" id="GO:0005524">
    <property type="term" value="F:ATP binding"/>
    <property type="evidence" value="ECO:0007669"/>
    <property type="project" value="UniProtKB-UniRule"/>
</dbReference>
<evidence type="ECO:0000313" key="13">
    <source>
        <dbReference type="Proteomes" id="UP000183995"/>
    </source>
</evidence>
<feature type="active site" evidence="9">
    <location>
        <position position="169"/>
    </location>
</feature>
<dbReference type="InterPro" id="IPR017926">
    <property type="entry name" value="GATASE"/>
</dbReference>
<dbReference type="FunFam" id="3.30.300.10:FF:000002">
    <property type="entry name" value="GMP synthase [glutamine-hydrolyzing]"/>
    <property type="match status" value="1"/>
</dbReference>
<comment type="catalytic activity">
    <reaction evidence="9">
        <text>XMP + L-glutamine + ATP + H2O = GMP + L-glutamate + AMP + diphosphate + 2 H(+)</text>
        <dbReference type="Rhea" id="RHEA:11680"/>
        <dbReference type="ChEBI" id="CHEBI:15377"/>
        <dbReference type="ChEBI" id="CHEBI:15378"/>
        <dbReference type="ChEBI" id="CHEBI:29985"/>
        <dbReference type="ChEBI" id="CHEBI:30616"/>
        <dbReference type="ChEBI" id="CHEBI:33019"/>
        <dbReference type="ChEBI" id="CHEBI:57464"/>
        <dbReference type="ChEBI" id="CHEBI:58115"/>
        <dbReference type="ChEBI" id="CHEBI:58359"/>
        <dbReference type="ChEBI" id="CHEBI:456215"/>
        <dbReference type="EC" id="6.3.5.2"/>
    </reaction>
</comment>
<dbReference type="EMBL" id="FQXV01000003">
    <property type="protein sequence ID" value="SHH84928.1"/>
    <property type="molecule type" value="Genomic_DNA"/>
</dbReference>
<dbReference type="RefSeq" id="WP_073076734.1">
    <property type="nucleotide sequence ID" value="NZ_FQXV01000003.1"/>
</dbReference>
<comment type="subunit">
    <text evidence="9">Homodimer.</text>
</comment>
<dbReference type="OrthoDB" id="9802219at2"/>
<organism evidence="12 13">
    <name type="scientific">Sporobacter termitidis DSM 10068</name>
    <dbReference type="NCBI Taxonomy" id="1123282"/>
    <lineage>
        <taxon>Bacteria</taxon>
        <taxon>Bacillati</taxon>
        <taxon>Bacillota</taxon>
        <taxon>Clostridia</taxon>
        <taxon>Eubacteriales</taxon>
        <taxon>Oscillospiraceae</taxon>
        <taxon>Sporobacter</taxon>
    </lineage>
</organism>
<feature type="active site" description="Nucleophile" evidence="9">
    <location>
        <position position="82"/>
    </location>
</feature>
<accession>A0A1M5WBX2</accession>
<dbReference type="Gene3D" id="3.40.50.620">
    <property type="entry name" value="HUPs"/>
    <property type="match status" value="1"/>
</dbReference>
<keyword evidence="4 9" id="KW-0547">Nucleotide-binding</keyword>
<dbReference type="HAMAP" id="MF_00344">
    <property type="entry name" value="GMP_synthase"/>
    <property type="match status" value="1"/>
</dbReference>
<keyword evidence="3 9" id="KW-0436">Ligase</keyword>